<dbReference type="AlphaFoldDB" id="A0A1J5QID1"/>
<reference evidence="1" key="1">
    <citation type="submission" date="2016-10" db="EMBL/GenBank/DDBJ databases">
        <title>Sequence of Gallionella enrichment culture.</title>
        <authorList>
            <person name="Poehlein A."/>
            <person name="Muehling M."/>
            <person name="Daniel R."/>
        </authorList>
    </citation>
    <scope>NUCLEOTIDE SEQUENCE</scope>
</reference>
<dbReference type="EMBL" id="MLJW01001171">
    <property type="protein sequence ID" value="OIQ79703.1"/>
    <property type="molecule type" value="Genomic_DNA"/>
</dbReference>
<name>A0A1J5QID1_9ZZZZ</name>
<gene>
    <name evidence="1" type="ORF">GALL_385490</name>
</gene>
<accession>A0A1J5QID1</accession>
<evidence type="ECO:0000313" key="1">
    <source>
        <dbReference type="EMBL" id="OIQ79703.1"/>
    </source>
</evidence>
<protein>
    <submittedName>
        <fullName evidence="1">Uncharacterized protein</fullName>
    </submittedName>
</protein>
<sequence length="193" mass="20578">MPNRHLTAARALLAATLLGALAASPASAAFLAVFSMGNEHYMCTAHTQKRDGTSVESPARLVAGAYGGYFELGTLPATPNGDSPEFDSLALRCWVRDAHTAGTQPYPGEASYSIVLHRDDPFWTPNQTIAPGLGPSLPRDGMTVGMILLADTSANPPPHIDIQRAWIAPFVNLPNNVPIPFGLTAAQYRLTRD</sequence>
<comment type="caution">
    <text evidence="1">The sequence shown here is derived from an EMBL/GenBank/DDBJ whole genome shotgun (WGS) entry which is preliminary data.</text>
</comment>
<proteinExistence type="predicted"/>
<organism evidence="1">
    <name type="scientific">mine drainage metagenome</name>
    <dbReference type="NCBI Taxonomy" id="410659"/>
    <lineage>
        <taxon>unclassified sequences</taxon>
        <taxon>metagenomes</taxon>
        <taxon>ecological metagenomes</taxon>
    </lineage>
</organism>